<protein>
    <submittedName>
        <fullName evidence="1">Beta-3-deoxy-D-manno-oct-2-ulosonic acid transferase</fullName>
    </submittedName>
</protein>
<evidence type="ECO:0000313" key="1">
    <source>
        <dbReference type="EMBL" id="TVV73378.1"/>
    </source>
</evidence>
<evidence type="ECO:0000313" key="2">
    <source>
        <dbReference type="Proteomes" id="UP000318681"/>
    </source>
</evidence>
<dbReference type="AlphaFoldDB" id="A0A558R221"/>
<dbReference type="Proteomes" id="UP000318681">
    <property type="component" value="Unassembled WGS sequence"/>
</dbReference>
<dbReference type="Pfam" id="PF05159">
    <property type="entry name" value="Capsule_synth"/>
    <property type="match status" value="2"/>
</dbReference>
<dbReference type="EMBL" id="VNIM01000047">
    <property type="protein sequence ID" value="TVV73378.1"/>
    <property type="molecule type" value="Genomic_DNA"/>
</dbReference>
<comment type="caution">
    <text evidence="1">The sequence shown here is derived from an EMBL/GenBank/DDBJ whole genome shotgun (WGS) entry which is preliminary data.</text>
</comment>
<dbReference type="GO" id="GO:0015774">
    <property type="term" value="P:polysaccharide transport"/>
    <property type="evidence" value="ECO:0007669"/>
    <property type="project" value="InterPro"/>
</dbReference>
<keyword evidence="1" id="KW-0808">Transferase</keyword>
<dbReference type="GO" id="GO:0000271">
    <property type="term" value="P:polysaccharide biosynthetic process"/>
    <property type="evidence" value="ECO:0007669"/>
    <property type="project" value="InterPro"/>
</dbReference>
<gene>
    <name evidence="1" type="ORF">FOY91_12280</name>
</gene>
<dbReference type="CDD" id="cd16439">
    <property type="entry name" value="beta_Kdo_transferase_KpsC_2"/>
    <property type="match status" value="1"/>
</dbReference>
<sequence>MRRSDVPVLRSPPFPAVPLQVSAVSRIAPGFVASGDQASTLVAAIRTARVGGPFWAPATVVAADVVVVCPVTRDEALALPSRRGDEPMLALLPDTPWAAEAVVLLGIGHVAAGIGEVDVWPLLDKAALVEAAGDDELILLALIAGIPARATTPGRFTGHGLTEGEAPPVDRAAALVALVATTLCTGVRYRDCFSGTGATPLQAVARLTEWRRLIDANRGVAVAAGIAMWKRREISRLLWNGSTPLRFARSPGRALRLASGAKGAIAAWPSRVPAGLADAATAAGVPLVRVEDGFIRSVGLGSNLHPPLSIVADSRGIYYDPTGPSDLETLLAEVDFPPALIARARALATAIVAAGISKYSSGNAPYRIDSPAGRRRVLVAGQVEDDLSVRLGGGAVAGNLDLLRRARAAEPDAFLLFKPHPDVDAGHRAGRIEDAEALLLADRVVRDVAMPALLDAVDGVHVLTSLAGYEALLRGRDVTVHGSPFYAGWGLTRDLGPTLPRRTRCLSIDELTAAALILYPRYLDPVTGLPCPPETLVQRLAAQAAPRETPLIRLRRLQGWLRRARTPIGRLA</sequence>
<name>A0A558R221_9SPHN</name>
<proteinExistence type="predicted"/>
<dbReference type="GO" id="GO:0016740">
    <property type="term" value="F:transferase activity"/>
    <property type="evidence" value="ECO:0007669"/>
    <property type="project" value="UniProtKB-KW"/>
</dbReference>
<organism evidence="1 2">
    <name type="scientific">Alterirhizorhabdus solaris</name>
    <dbReference type="NCBI Taxonomy" id="2529389"/>
    <lineage>
        <taxon>Bacteria</taxon>
        <taxon>Pseudomonadati</taxon>
        <taxon>Pseudomonadota</taxon>
        <taxon>Alphaproteobacteria</taxon>
        <taxon>Sphingomonadales</taxon>
        <taxon>Rhizorhabdaceae</taxon>
        <taxon>Alterirhizorhabdus</taxon>
    </lineage>
</organism>
<keyword evidence="2" id="KW-1185">Reference proteome</keyword>
<accession>A0A558R221</accession>
<dbReference type="InterPro" id="IPR007833">
    <property type="entry name" value="Capsule_polysaccharide_synth"/>
</dbReference>
<reference evidence="1 2" key="1">
    <citation type="submission" date="2019-07" db="EMBL/GenBank/DDBJ databases">
        <title>Sphingomonas solaris sp. nov., isolated from a solar panel from Boston, Massachusetts.</title>
        <authorList>
            <person name="Tanner K."/>
            <person name="Pascual J."/>
            <person name="Mancuso C."/>
            <person name="Pereto J."/>
            <person name="Khalil A."/>
            <person name="Vilanova C."/>
        </authorList>
    </citation>
    <scope>NUCLEOTIDE SEQUENCE [LARGE SCALE GENOMIC DNA]</scope>
    <source>
        <strain evidence="1 2">R4DWN</strain>
    </source>
</reference>
<dbReference type="OrthoDB" id="543755at2"/>